<evidence type="ECO:0000256" key="3">
    <source>
        <dbReference type="ARBA" id="ARBA00022723"/>
    </source>
</evidence>
<evidence type="ECO:0000256" key="4">
    <source>
        <dbReference type="ARBA" id="ARBA00023002"/>
    </source>
</evidence>
<dbReference type="PIRSF" id="PIRSF000349">
    <property type="entry name" value="SODismutase"/>
    <property type="match status" value="1"/>
</dbReference>
<feature type="domain" description="Manganese/iron superoxide dismutase N-terminal" evidence="6">
    <location>
        <begin position="1"/>
        <end position="83"/>
    </location>
</feature>
<dbReference type="EMBL" id="CP139965">
    <property type="protein sequence ID" value="WQD80929.1"/>
    <property type="molecule type" value="Genomic_DNA"/>
</dbReference>
<evidence type="ECO:0000313" key="9">
    <source>
        <dbReference type="Proteomes" id="UP001325479"/>
    </source>
</evidence>
<dbReference type="InterPro" id="IPR019832">
    <property type="entry name" value="Mn/Fe_SOD_C"/>
</dbReference>
<dbReference type="InterPro" id="IPR036324">
    <property type="entry name" value="Mn/Fe_SOD_N_sf"/>
</dbReference>
<evidence type="ECO:0000256" key="5">
    <source>
        <dbReference type="RuleBase" id="RU000414"/>
    </source>
</evidence>
<comment type="catalytic activity">
    <reaction evidence="5">
        <text>2 superoxide + 2 H(+) = H2O2 + O2</text>
        <dbReference type="Rhea" id="RHEA:20696"/>
        <dbReference type="ChEBI" id="CHEBI:15378"/>
        <dbReference type="ChEBI" id="CHEBI:15379"/>
        <dbReference type="ChEBI" id="CHEBI:16240"/>
        <dbReference type="ChEBI" id="CHEBI:18421"/>
        <dbReference type="EC" id="1.15.1.1"/>
    </reaction>
</comment>
<dbReference type="EC" id="1.15.1.1" evidence="2 5"/>
<evidence type="ECO:0000259" key="6">
    <source>
        <dbReference type="Pfam" id="PF00081"/>
    </source>
</evidence>
<evidence type="ECO:0000313" key="8">
    <source>
        <dbReference type="EMBL" id="WQD80929.1"/>
    </source>
</evidence>
<evidence type="ECO:0000256" key="2">
    <source>
        <dbReference type="ARBA" id="ARBA00012682"/>
    </source>
</evidence>
<keyword evidence="3 5" id="KW-0479">Metal-binding</keyword>
<dbReference type="Proteomes" id="UP001325479">
    <property type="component" value="Chromosome"/>
</dbReference>
<dbReference type="Gene3D" id="3.55.40.20">
    <property type="entry name" value="Iron/manganese superoxide dismutase, C-terminal domain"/>
    <property type="match status" value="1"/>
</dbReference>
<keyword evidence="9" id="KW-1185">Reference proteome</keyword>
<reference evidence="8 9" key="1">
    <citation type="submission" date="2023-12" db="EMBL/GenBank/DDBJ databases">
        <title>Genome sequencing and assembly of bacterial species from a model synthetic community.</title>
        <authorList>
            <person name="Hogle S.L."/>
        </authorList>
    </citation>
    <scope>NUCLEOTIDE SEQUENCE [LARGE SCALE GENOMIC DNA]</scope>
    <source>
        <strain evidence="8 9">HAMBI 2494</strain>
    </source>
</reference>
<organism evidence="8 9">
    <name type="scientific">Paraburkholderia kururiensis</name>
    <dbReference type="NCBI Taxonomy" id="984307"/>
    <lineage>
        <taxon>Bacteria</taxon>
        <taxon>Pseudomonadati</taxon>
        <taxon>Pseudomonadota</taxon>
        <taxon>Betaproteobacteria</taxon>
        <taxon>Burkholderiales</taxon>
        <taxon>Burkholderiaceae</taxon>
        <taxon>Paraburkholderia</taxon>
    </lineage>
</organism>
<sequence length="196" mass="21679">MPPLPYAENALEPVISAQTVSFHYGKHHRGYFDNLAKLTPNTPFAGQSLEALIVATYGVPEHEAVFNNAAQAWNHNFYWQSLSPSPTRPSEALNAAIVRDFGSVDQLTSKLAAVSASQFGSGWGWLVAQHGKLAVIKTGNADTPLAHGLVPLLTVDVWEHAYYLQYQNRRPEYLEHVTAKLINWDFASTNFARMSA</sequence>
<gene>
    <name evidence="8" type="ORF">U0042_08235</name>
</gene>
<feature type="domain" description="Manganese/iron superoxide dismutase C-terminal" evidence="7">
    <location>
        <begin position="89"/>
        <end position="189"/>
    </location>
</feature>
<dbReference type="PANTHER" id="PTHR42769">
    <property type="entry name" value="SUPEROXIDE DISMUTASE"/>
    <property type="match status" value="1"/>
</dbReference>
<dbReference type="Pfam" id="PF00081">
    <property type="entry name" value="Sod_Fe_N"/>
    <property type="match status" value="1"/>
</dbReference>
<dbReference type="SUPFAM" id="SSF46609">
    <property type="entry name" value="Fe,Mn superoxide dismutase (SOD), N-terminal domain"/>
    <property type="match status" value="1"/>
</dbReference>
<accession>A0ABZ0WUM6</accession>
<dbReference type="Gene3D" id="1.10.287.990">
    <property type="entry name" value="Fe,Mn superoxide dismutase (SOD) domain"/>
    <property type="match status" value="1"/>
</dbReference>
<dbReference type="PRINTS" id="PR01703">
    <property type="entry name" value="MNSODISMTASE"/>
</dbReference>
<dbReference type="Pfam" id="PF02777">
    <property type="entry name" value="Sod_Fe_C"/>
    <property type="match status" value="1"/>
</dbReference>
<proteinExistence type="inferred from homology"/>
<protein>
    <recommendedName>
        <fullName evidence="2 5">Superoxide dismutase</fullName>
        <ecNumber evidence="2 5">1.15.1.1</ecNumber>
    </recommendedName>
</protein>
<comment type="similarity">
    <text evidence="1 5">Belongs to the iron/manganese superoxide dismutase family.</text>
</comment>
<dbReference type="InterPro" id="IPR036314">
    <property type="entry name" value="SOD_C_sf"/>
</dbReference>
<dbReference type="InterPro" id="IPR001189">
    <property type="entry name" value="Mn/Fe_SOD"/>
</dbReference>
<dbReference type="InterPro" id="IPR019831">
    <property type="entry name" value="Mn/Fe_SOD_N"/>
</dbReference>
<evidence type="ECO:0000256" key="1">
    <source>
        <dbReference type="ARBA" id="ARBA00008714"/>
    </source>
</evidence>
<dbReference type="PROSITE" id="PS00088">
    <property type="entry name" value="SOD_MN"/>
    <property type="match status" value="1"/>
</dbReference>
<dbReference type="SUPFAM" id="SSF54719">
    <property type="entry name" value="Fe,Mn superoxide dismutase (SOD), C-terminal domain"/>
    <property type="match status" value="1"/>
</dbReference>
<dbReference type="GO" id="GO:0004784">
    <property type="term" value="F:superoxide dismutase activity"/>
    <property type="evidence" value="ECO:0007669"/>
    <property type="project" value="UniProtKB-EC"/>
</dbReference>
<name>A0ABZ0WUM6_9BURK</name>
<keyword evidence="4 5" id="KW-0560">Oxidoreductase</keyword>
<dbReference type="InterPro" id="IPR019833">
    <property type="entry name" value="Mn/Fe_SOD_BS"/>
</dbReference>
<dbReference type="PANTHER" id="PTHR42769:SF3">
    <property type="entry name" value="SUPEROXIDE DISMUTASE [FE] 2, CHLOROPLASTIC"/>
    <property type="match status" value="1"/>
</dbReference>
<comment type="function">
    <text evidence="5">Destroys radicals which are normally produced within the cells and which are toxic to biological systems.</text>
</comment>
<evidence type="ECO:0000259" key="7">
    <source>
        <dbReference type="Pfam" id="PF02777"/>
    </source>
</evidence>